<name>A0A380HHN9_STASA</name>
<dbReference type="InterPro" id="IPR025714">
    <property type="entry name" value="Methyltranfer_dom"/>
</dbReference>
<evidence type="ECO:0000313" key="2">
    <source>
        <dbReference type="EMBL" id="SUM81843.1"/>
    </source>
</evidence>
<sequence length="240" mass="27468">MEKSKIINYWDKRAESFSKNKLAELESTHAQKWIEEINNINPIQPGMKILDIGTGAGFLAILCGKLGSDVTGIDLSPEMIQSAKQNAESHHQDIHFQVMDAESLQFNDETFDMVISRNVTWLLPNTKAAYQEWLRVLKPNGKLINIDANYGNDSFTDYKSLNTEHAHHTLGKDMLAESEAIKQNIPINHQPRPQTDMDILKSLGFDHIHLDTEIYLRMYSEQDEFYNPTPIFLISVTKSY</sequence>
<dbReference type="GO" id="GO:0008757">
    <property type="term" value="F:S-adenosylmethionine-dependent methyltransferase activity"/>
    <property type="evidence" value="ECO:0007669"/>
    <property type="project" value="InterPro"/>
</dbReference>
<dbReference type="InterPro" id="IPR029063">
    <property type="entry name" value="SAM-dependent_MTases_sf"/>
</dbReference>
<gene>
    <name evidence="2" type="primary">ycgJ</name>
    <name evidence="2" type="ORF">NCTC7688_00337</name>
</gene>
<dbReference type="EMBL" id="UHED01000001">
    <property type="protein sequence ID" value="SUM81843.1"/>
    <property type="molecule type" value="Genomic_DNA"/>
</dbReference>
<reference evidence="2 3" key="1">
    <citation type="submission" date="2018-06" db="EMBL/GenBank/DDBJ databases">
        <authorList>
            <consortium name="Pathogen Informatics"/>
            <person name="Doyle S."/>
        </authorList>
    </citation>
    <scope>NUCLEOTIDE SEQUENCE [LARGE SCALE GENOMIC DNA]</scope>
    <source>
        <strain evidence="2 3">NCTC7688</strain>
    </source>
</reference>
<keyword evidence="2" id="KW-0489">Methyltransferase</keyword>
<dbReference type="RefSeq" id="WP_041079908.1">
    <property type="nucleotide sequence ID" value="NZ_CP065797.1"/>
</dbReference>
<organism evidence="2 3">
    <name type="scientific">Staphylococcus saprophyticus</name>
    <dbReference type="NCBI Taxonomy" id="29385"/>
    <lineage>
        <taxon>Bacteria</taxon>
        <taxon>Bacillati</taxon>
        <taxon>Bacillota</taxon>
        <taxon>Bacilli</taxon>
        <taxon>Bacillales</taxon>
        <taxon>Staphylococcaceae</taxon>
        <taxon>Staphylococcus</taxon>
    </lineage>
</organism>
<dbReference type="EC" id="2.1.1.-" evidence="2"/>
<accession>A0A380HHN9</accession>
<dbReference type="CDD" id="cd02440">
    <property type="entry name" value="AdoMet_MTases"/>
    <property type="match status" value="1"/>
</dbReference>
<dbReference type="SUPFAM" id="SSF53335">
    <property type="entry name" value="S-adenosyl-L-methionine-dependent methyltransferases"/>
    <property type="match status" value="1"/>
</dbReference>
<dbReference type="Proteomes" id="UP000254707">
    <property type="component" value="Unassembled WGS sequence"/>
</dbReference>
<dbReference type="PANTHER" id="PTHR43591">
    <property type="entry name" value="METHYLTRANSFERASE"/>
    <property type="match status" value="1"/>
</dbReference>
<keyword evidence="2" id="KW-0808">Transferase</keyword>
<feature type="domain" description="Methyltransferase" evidence="1">
    <location>
        <begin position="44"/>
        <end position="163"/>
    </location>
</feature>
<evidence type="ECO:0000313" key="3">
    <source>
        <dbReference type="Proteomes" id="UP000254707"/>
    </source>
</evidence>
<dbReference type="Pfam" id="PF13847">
    <property type="entry name" value="Methyltransf_31"/>
    <property type="match status" value="1"/>
</dbReference>
<dbReference type="Gene3D" id="3.40.50.150">
    <property type="entry name" value="Vaccinia Virus protein VP39"/>
    <property type="match status" value="1"/>
</dbReference>
<proteinExistence type="predicted"/>
<dbReference type="AlphaFoldDB" id="A0A380HHN9"/>
<protein>
    <submittedName>
        <fullName evidence="2">SAM-dependent methyltransferase</fullName>
        <ecNumber evidence="2">2.1.1.-</ecNumber>
    </submittedName>
</protein>
<evidence type="ECO:0000259" key="1">
    <source>
        <dbReference type="Pfam" id="PF13847"/>
    </source>
</evidence>
<dbReference type="GO" id="GO:0032259">
    <property type="term" value="P:methylation"/>
    <property type="evidence" value="ECO:0007669"/>
    <property type="project" value="UniProtKB-KW"/>
</dbReference>
<dbReference type="PANTHER" id="PTHR43591:SF24">
    <property type="entry name" value="2-METHOXY-6-POLYPRENYL-1,4-BENZOQUINOL METHYLASE, MITOCHONDRIAL"/>
    <property type="match status" value="1"/>
</dbReference>